<name>C5SZH1_ACIDE</name>
<keyword evidence="3" id="KW-1185">Reference proteome</keyword>
<feature type="signal peptide" evidence="1">
    <location>
        <begin position="1"/>
        <end position="20"/>
    </location>
</feature>
<comment type="caution">
    <text evidence="2">The sequence shown here is derived from an EMBL/GenBank/DDBJ whole genome shotgun (WGS) entry which is preliminary data.</text>
</comment>
<protein>
    <submittedName>
        <fullName evidence="2">Uncharacterized protein</fullName>
    </submittedName>
</protein>
<dbReference type="AlphaFoldDB" id="C5SZH1"/>
<dbReference type="RefSeq" id="WP_005792676.1">
    <property type="nucleotide sequence ID" value="NZ_ACQT01000001.1"/>
</dbReference>
<evidence type="ECO:0000313" key="3">
    <source>
        <dbReference type="Proteomes" id="UP000003856"/>
    </source>
</evidence>
<evidence type="ECO:0000313" key="2">
    <source>
        <dbReference type="EMBL" id="EER62367.1"/>
    </source>
</evidence>
<gene>
    <name evidence="2" type="ORF">AcdelDRAFT_0051</name>
</gene>
<evidence type="ECO:0000256" key="1">
    <source>
        <dbReference type="SAM" id="SignalP"/>
    </source>
</evidence>
<accession>C5SZH1</accession>
<reference evidence="2 3" key="1">
    <citation type="submission" date="2009-05" db="EMBL/GenBank/DDBJ databases">
        <title>The draft genome of Acidovorax delafieldii 2AN.</title>
        <authorList>
            <consortium name="US DOE Joint Genome Institute (JGI-PGF)"/>
            <person name="Lucas S."/>
            <person name="Copeland A."/>
            <person name="Lapidus A."/>
            <person name="Glavina del Rio T."/>
            <person name="Tice H."/>
            <person name="Bruce D."/>
            <person name="Goodwin L."/>
            <person name="Pitluck S."/>
            <person name="Larimer F."/>
            <person name="Land M.L."/>
            <person name="Hauser L."/>
            <person name="Shelobolina E.S."/>
            <person name="Picardal F."/>
            <person name="Roden E."/>
            <person name="Emerson D."/>
        </authorList>
    </citation>
    <scope>NUCLEOTIDE SEQUENCE [LARGE SCALE GENOMIC DNA]</scope>
    <source>
        <strain evidence="2 3">2AN</strain>
    </source>
</reference>
<organism evidence="2 3">
    <name type="scientific">Acidovorax delafieldii 2AN</name>
    <dbReference type="NCBI Taxonomy" id="573060"/>
    <lineage>
        <taxon>Bacteria</taxon>
        <taxon>Pseudomonadati</taxon>
        <taxon>Pseudomonadota</taxon>
        <taxon>Betaproteobacteria</taxon>
        <taxon>Burkholderiales</taxon>
        <taxon>Comamonadaceae</taxon>
        <taxon>Acidovorax</taxon>
    </lineage>
</organism>
<dbReference type="EMBL" id="ACQT01000001">
    <property type="protein sequence ID" value="EER62367.1"/>
    <property type="molecule type" value="Genomic_DNA"/>
</dbReference>
<feature type="chain" id="PRO_5002954681" evidence="1">
    <location>
        <begin position="21"/>
        <end position="254"/>
    </location>
</feature>
<keyword evidence="1" id="KW-0732">Signal</keyword>
<dbReference type="Proteomes" id="UP000003856">
    <property type="component" value="Unassembled WGS sequence"/>
</dbReference>
<sequence>MKKTATILLLAVWTIAPTFAEPIEGVLEKGPTYSALFGVSPESGDLIGHAFKNQSAAGKAILGTCLPGMFCKVGRAVTRVMTDSSALNFEDRPSGWFEVTQARDAGMETVTFGYEKSVKTRHGILSVDEDNNSLLLKGQRVLPGVEGNSSLRIVAHYEIGRNDVVLLQNNGGTACPALFRFVTVAPNGSSATPEFGTCSDIIYPSLDHAHITVAMTAFLGPFEPPAAQKKAAMTKVVYTFSNGQVTENGKVVRP</sequence>
<dbReference type="PATRIC" id="fig|573060.9.peg.5189"/>
<proteinExistence type="predicted"/>